<evidence type="ECO:0000256" key="1">
    <source>
        <dbReference type="SAM" id="MobiDB-lite"/>
    </source>
</evidence>
<dbReference type="SUPFAM" id="SSF47413">
    <property type="entry name" value="lambda repressor-like DNA-binding domains"/>
    <property type="match status" value="1"/>
</dbReference>
<dbReference type="eggNOG" id="COG1426">
    <property type="taxonomic scope" value="Bacteria"/>
</dbReference>
<sequence>MSELGQHLKTVREEKGITLEDLQATTKIQKRYLVAIEEGRFETLPGLFYARAFVKTYAESVGIDPEELFDQYKNELPNPQKEVTNLPSRRERSSKSSVKPSRPGKKSPLIPLVAGLLTIVVIAALVWLVMQSLDRTSSEPIPPEDNLGESEFAEDFLDDKEDAADNETEDNNEGDSEGTEEEEAVEESQSVLTLTETQGTRAYYELTGTDELMVELHFSGSSSYYDIKDDSRTILHSGQPNTSNEDVELEFDLSEENEIEINIGASNNVEVYINGELIEYELDAVHQYIHISFSSDE</sequence>
<protein>
    <recommendedName>
        <fullName evidence="7">HTH cro/C1-type domain-containing protein</fullName>
    </recommendedName>
</protein>
<dbReference type="InterPro" id="IPR050400">
    <property type="entry name" value="Bact_Cytoskel_RodZ"/>
</dbReference>
<dbReference type="Pfam" id="PF13413">
    <property type="entry name" value="HTH_25"/>
    <property type="match status" value="1"/>
</dbReference>
<accession>A0A094WR47</accession>
<dbReference type="PANTHER" id="PTHR34475">
    <property type="match status" value="1"/>
</dbReference>
<dbReference type="Gene3D" id="1.10.260.40">
    <property type="entry name" value="lambda repressor-like DNA-binding domains"/>
    <property type="match status" value="1"/>
</dbReference>
<keyword evidence="5" id="KW-1185">Reference proteome</keyword>
<reference evidence="3 5" key="1">
    <citation type="journal article" date="2014" name="Genome Announc.">
        <title>Draft Genome Sequence of Bacillus alcalophilus AV1934, a Classic Alkaliphile Isolated from Human Feces in 1934.</title>
        <authorList>
            <person name="Attie O."/>
            <person name="Jayaprakash A."/>
            <person name="Shah H."/>
            <person name="Paulsen I.T."/>
            <person name="Morino M."/>
            <person name="Takahashi Y."/>
            <person name="Narumi I."/>
            <person name="Sachidanandam R."/>
            <person name="Satoh K."/>
            <person name="Ito M."/>
            <person name="Krulwich T.A."/>
        </authorList>
    </citation>
    <scope>NUCLEOTIDE SEQUENCE [LARGE SCALE GENOMIC DNA]</scope>
    <source>
        <strain evidence="3 5">AV1934</strain>
    </source>
</reference>
<evidence type="ECO:0000313" key="5">
    <source>
        <dbReference type="Proteomes" id="UP000002754"/>
    </source>
</evidence>
<name>A0A094WR47_ALKAL</name>
<organism evidence="3 5">
    <name type="scientific">Alkalihalobacillus alcalophilus ATCC 27647 = CGMCC 1.3604</name>
    <dbReference type="NCBI Taxonomy" id="1218173"/>
    <lineage>
        <taxon>Bacteria</taxon>
        <taxon>Bacillati</taxon>
        <taxon>Bacillota</taxon>
        <taxon>Bacilli</taxon>
        <taxon>Bacillales</taxon>
        <taxon>Bacillaceae</taxon>
        <taxon>Alkalihalobacillus</taxon>
    </lineage>
</organism>
<dbReference type="AlphaFoldDB" id="A0A094WR47"/>
<evidence type="ECO:0000313" key="3">
    <source>
        <dbReference type="EMBL" id="KGA98533.1"/>
    </source>
</evidence>
<proteinExistence type="predicted"/>
<feature type="region of interest" description="Disordered" evidence="1">
    <location>
        <begin position="162"/>
        <end position="193"/>
    </location>
</feature>
<dbReference type="OrthoDB" id="9797543at2"/>
<dbReference type="STRING" id="1218173.BALCAV_0204045"/>
<keyword evidence="2" id="KW-1133">Transmembrane helix</keyword>
<dbReference type="EMBL" id="ALPT02000009">
    <property type="protein sequence ID" value="KGA98533.1"/>
    <property type="molecule type" value="Genomic_DNA"/>
</dbReference>
<dbReference type="CDD" id="cd00093">
    <property type="entry name" value="HTH_XRE"/>
    <property type="match status" value="1"/>
</dbReference>
<feature type="region of interest" description="Disordered" evidence="1">
    <location>
        <begin position="74"/>
        <end position="105"/>
    </location>
</feature>
<comment type="caution">
    <text evidence="3">The sequence shown here is derived from an EMBL/GenBank/DDBJ whole genome shotgun (WGS) entry which is preliminary data.</text>
</comment>
<reference evidence="4 6" key="2">
    <citation type="submission" date="2014-01" db="EMBL/GenBank/DDBJ databases">
        <title>Draft genome sequencing of Bacillus alcalophilus CGMCC 1.3604.</title>
        <authorList>
            <person name="Yang J."/>
            <person name="Diao L."/>
            <person name="Yang S."/>
        </authorList>
    </citation>
    <scope>NUCLEOTIDE SEQUENCE [LARGE SCALE GENOMIC DNA]</scope>
    <source>
        <strain evidence="4 6">CGMCC 1.3604</strain>
    </source>
</reference>
<evidence type="ECO:0000313" key="4">
    <source>
        <dbReference type="EMBL" id="THG91687.1"/>
    </source>
</evidence>
<dbReference type="InterPro" id="IPR001387">
    <property type="entry name" value="Cro/C1-type_HTH"/>
</dbReference>
<dbReference type="Proteomes" id="UP000002754">
    <property type="component" value="Unassembled WGS sequence"/>
</dbReference>
<gene>
    <name evidence="4" type="ORF">AJ85_02995</name>
    <name evidence="3" type="ORF">BALCAV_0204045</name>
</gene>
<dbReference type="Proteomes" id="UP000297014">
    <property type="component" value="Unassembled WGS sequence"/>
</dbReference>
<keyword evidence="2" id="KW-0812">Transmembrane</keyword>
<evidence type="ECO:0000313" key="6">
    <source>
        <dbReference type="Proteomes" id="UP000297014"/>
    </source>
</evidence>
<dbReference type="InterPro" id="IPR010982">
    <property type="entry name" value="Lambda_DNA-bd_dom_sf"/>
</dbReference>
<evidence type="ECO:0000256" key="2">
    <source>
        <dbReference type="SAM" id="Phobius"/>
    </source>
</evidence>
<keyword evidence="2" id="KW-0472">Membrane</keyword>
<dbReference type="EMBL" id="JALP01000054">
    <property type="protein sequence ID" value="THG91687.1"/>
    <property type="molecule type" value="Genomic_DNA"/>
</dbReference>
<dbReference type="GO" id="GO:0003677">
    <property type="term" value="F:DNA binding"/>
    <property type="evidence" value="ECO:0007669"/>
    <property type="project" value="InterPro"/>
</dbReference>
<feature type="transmembrane region" description="Helical" evidence="2">
    <location>
        <begin position="109"/>
        <end position="130"/>
    </location>
</feature>
<dbReference type="PANTHER" id="PTHR34475:SF1">
    <property type="entry name" value="CYTOSKELETON PROTEIN RODZ"/>
    <property type="match status" value="1"/>
</dbReference>
<evidence type="ECO:0008006" key="7">
    <source>
        <dbReference type="Google" id="ProtNLM"/>
    </source>
</evidence>
<dbReference type="RefSeq" id="WP_003321366.1">
    <property type="nucleotide sequence ID" value="NZ_ALPT02000009.1"/>
</dbReference>
<feature type="compositionally biased region" description="Acidic residues" evidence="1">
    <location>
        <begin position="162"/>
        <end position="186"/>
    </location>
</feature>